<proteinExistence type="predicted"/>
<feature type="region of interest" description="Disordered" evidence="1">
    <location>
        <begin position="163"/>
        <end position="188"/>
    </location>
</feature>
<dbReference type="AlphaFoldDB" id="A0A169P4V8"/>
<reference evidence="2 3" key="1">
    <citation type="journal article" date="2016" name="Genome Announc.">
        <title>Complete Genome Sequence of Thiostrepton-Producing Streptomyces laurentii ATCC 31255.</title>
        <authorList>
            <person name="Doi K."/>
            <person name="Fujino Y."/>
            <person name="Nagayoshi Y."/>
            <person name="Ohshima T."/>
            <person name="Ogata S."/>
        </authorList>
    </citation>
    <scope>NUCLEOTIDE SEQUENCE [LARGE SCALE GENOMIC DNA]</scope>
    <source>
        <strain evidence="2 3">ATCC 31255</strain>
    </source>
</reference>
<name>A0A169P4V8_STRLU</name>
<dbReference type="EMBL" id="AP017424">
    <property type="protein sequence ID" value="BAU86472.1"/>
    <property type="molecule type" value="Genomic_DNA"/>
</dbReference>
<sequence length="208" mass="21418">MISAKEVCPSLGDSARSIPALADVLPDEPEYTFSDRLSGQGGRFFTSSCFVWGEEDQLLVTKARWEVAGPPKAWAAAALGERQAARARWFDAGTMGVVDAADGKAAVLVPCSAPGTYVGGSHSLSVVVRLKRHEESGGPEPEQRLADLAVGAARSAHRTARCDLSSGVPDTAPRVGTDASGWQPAGPDSRTGFGACDVAAVALGGPLG</sequence>
<evidence type="ECO:0000313" key="3">
    <source>
        <dbReference type="Proteomes" id="UP000217676"/>
    </source>
</evidence>
<keyword evidence="3" id="KW-1185">Reference proteome</keyword>
<gene>
    <name evidence="2" type="ORF">SLA_5599</name>
</gene>
<evidence type="ECO:0000313" key="2">
    <source>
        <dbReference type="EMBL" id="BAU86472.1"/>
    </source>
</evidence>
<organism evidence="2 3">
    <name type="scientific">Streptomyces laurentii</name>
    <dbReference type="NCBI Taxonomy" id="39478"/>
    <lineage>
        <taxon>Bacteria</taxon>
        <taxon>Bacillati</taxon>
        <taxon>Actinomycetota</taxon>
        <taxon>Actinomycetes</taxon>
        <taxon>Kitasatosporales</taxon>
        <taxon>Streptomycetaceae</taxon>
        <taxon>Streptomyces</taxon>
    </lineage>
</organism>
<dbReference type="KEGG" id="slau:SLA_5599"/>
<accession>A0A169P4V8</accession>
<dbReference type="Proteomes" id="UP000217676">
    <property type="component" value="Chromosome"/>
</dbReference>
<protein>
    <submittedName>
        <fullName evidence="2">Uncharacterized protein</fullName>
    </submittedName>
</protein>
<evidence type="ECO:0000256" key="1">
    <source>
        <dbReference type="SAM" id="MobiDB-lite"/>
    </source>
</evidence>